<comment type="caution">
    <text evidence="1">The sequence shown here is derived from an EMBL/GenBank/DDBJ whole genome shotgun (WGS) entry which is preliminary data.</text>
</comment>
<dbReference type="EMBL" id="QKWP01002132">
    <property type="protein sequence ID" value="RIB04674.1"/>
    <property type="molecule type" value="Genomic_DNA"/>
</dbReference>
<accession>A0A397U3A9</accession>
<dbReference type="AlphaFoldDB" id="A0A397U3A9"/>
<sequence length="140" mass="16405">MSKFQSRHNNSSYRGIKANKAIIKMMLIQSIKLANASNSERLWKHGFENFKYCIHDYLQSIKNWSSQDIEKEAISIEVFEFAYLDNDYKVTICASSNYYGQVAFSDVCVKMDESEQDDYLTDNGYVMQRFFLFFGLPHQS</sequence>
<dbReference type="OrthoDB" id="2441208at2759"/>
<evidence type="ECO:0000313" key="1">
    <source>
        <dbReference type="EMBL" id="RIB04674.1"/>
    </source>
</evidence>
<gene>
    <name evidence="1" type="ORF">C2G38_2148910</name>
</gene>
<name>A0A397U3A9_9GLOM</name>
<organism evidence="1 2">
    <name type="scientific">Gigaspora rosea</name>
    <dbReference type="NCBI Taxonomy" id="44941"/>
    <lineage>
        <taxon>Eukaryota</taxon>
        <taxon>Fungi</taxon>
        <taxon>Fungi incertae sedis</taxon>
        <taxon>Mucoromycota</taxon>
        <taxon>Glomeromycotina</taxon>
        <taxon>Glomeromycetes</taxon>
        <taxon>Diversisporales</taxon>
        <taxon>Gigasporaceae</taxon>
        <taxon>Gigaspora</taxon>
    </lineage>
</organism>
<proteinExistence type="predicted"/>
<reference evidence="1 2" key="1">
    <citation type="submission" date="2018-06" db="EMBL/GenBank/DDBJ databases">
        <title>Comparative genomics reveals the genomic features of Rhizophagus irregularis, R. cerebriforme, R. diaphanum and Gigaspora rosea, and their symbiotic lifestyle signature.</title>
        <authorList>
            <person name="Morin E."/>
            <person name="San Clemente H."/>
            <person name="Chen E.C.H."/>
            <person name="De La Providencia I."/>
            <person name="Hainaut M."/>
            <person name="Kuo A."/>
            <person name="Kohler A."/>
            <person name="Murat C."/>
            <person name="Tang N."/>
            <person name="Roy S."/>
            <person name="Loubradou J."/>
            <person name="Henrissat B."/>
            <person name="Grigoriev I.V."/>
            <person name="Corradi N."/>
            <person name="Roux C."/>
            <person name="Martin F.M."/>
        </authorList>
    </citation>
    <scope>NUCLEOTIDE SEQUENCE [LARGE SCALE GENOMIC DNA]</scope>
    <source>
        <strain evidence="1 2">DAOM 194757</strain>
    </source>
</reference>
<dbReference type="Proteomes" id="UP000266673">
    <property type="component" value="Unassembled WGS sequence"/>
</dbReference>
<keyword evidence="2" id="KW-1185">Reference proteome</keyword>
<evidence type="ECO:0000313" key="2">
    <source>
        <dbReference type="Proteomes" id="UP000266673"/>
    </source>
</evidence>
<protein>
    <submittedName>
        <fullName evidence="1">Uncharacterized protein</fullName>
    </submittedName>
</protein>